<evidence type="ECO:0000313" key="2">
    <source>
        <dbReference type="EMBL" id="OLU43593.1"/>
    </source>
</evidence>
<protein>
    <submittedName>
        <fullName evidence="1">Uncharacterized protein</fullName>
    </submittedName>
</protein>
<dbReference type="RefSeq" id="WP_067555378.1">
    <property type="nucleotide sequence ID" value="NZ_CAMTMS010000007.1"/>
</dbReference>
<name>A0A140DT07_9FIRM</name>
<accession>A0A140DT07</accession>
<organism evidence="1 3">
    <name type="scientific">Faecalibaculum rodentium</name>
    <dbReference type="NCBI Taxonomy" id="1702221"/>
    <lineage>
        <taxon>Bacteria</taxon>
        <taxon>Bacillati</taxon>
        <taxon>Bacillota</taxon>
        <taxon>Erysipelotrichia</taxon>
        <taxon>Erysipelotrichales</taxon>
        <taxon>Erysipelotrichaceae</taxon>
        <taxon>Faecalibaculum</taxon>
    </lineage>
</organism>
<evidence type="ECO:0000313" key="3">
    <source>
        <dbReference type="Proteomes" id="UP000069771"/>
    </source>
</evidence>
<sequence length="100" mass="11262">MKVKEAIGRRTLFSELKIAGSDSSIICTELPEYQEVILQNVGPKEVLDLVSVLIRKTADDLDQPLDGVLDTVWQKTTAEQLSWLEKNDAQKYQNFDGGCY</sequence>
<dbReference type="Proteomes" id="UP000186758">
    <property type="component" value="Unassembled WGS sequence"/>
</dbReference>
<evidence type="ECO:0000313" key="1">
    <source>
        <dbReference type="EMBL" id="AMK53784.1"/>
    </source>
</evidence>
<dbReference type="KEGG" id="fro:AALO17_06500"/>
<reference evidence="2 4" key="2">
    <citation type="submission" date="2016-11" db="EMBL/GenBank/DDBJ databases">
        <title>Description of two novel members of the family Erysipelotrichaceae: Ileibacterium lipovorans gen. nov., sp. nov. and Dubosiella newyorkensis, gen. nov., sp. nov.</title>
        <authorList>
            <person name="Cox L.M."/>
            <person name="Sohn J."/>
            <person name="Tyrrell K.L."/>
            <person name="Citron D.M."/>
            <person name="Lawson P.A."/>
            <person name="Patel N.B."/>
            <person name="Iizumi T."/>
            <person name="Perez-Perez G.I."/>
            <person name="Goldstein E.J."/>
            <person name="Blaser M.J."/>
        </authorList>
    </citation>
    <scope>NUCLEOTIDE SEQUENCE [LARGE SCALE GENOMIC DNA]</scope>
    <source>
        <strain evidence="2 4">NYU-BL-K8</strain>
    </source>
</reference>
<dbReference type="AlphaFoldDB" id="A0A140DT07"/>
<proteinExistence type="predicted"/>
<dbReference type="GeneID" id="78479301"/>
<dbReference type="Proteomes" id="UP000069771">
    <property type="component" value="Chromosome"/>
</dbReference>
<reference evidence="1 3" key="1">
    <citation type="journal article" date="2016" name="Gut Pathog.">
        <title>Whole genome sequencing of "Faecalibaculum rodentium" ALO17, isolated from C57BL/6J laboratory mouse feces.</title>
        <authorList>
            <person name="Lim S."/>
            <person name="Chang D.H."/>
            <person name="Ahn S."/>
            <person name="Kim B.C."/>
        </authorList>
    </citation>
    <scope>NUCLEOTIDE SEQUENCE [LARGE SCALE GENOMIC DNA]</scope>
    <source>
        <strain evidence="1 3">Alo17</strain>
    </source>
</reference>
<dbReference type="EMBL" id="MPJZ01000098">
    <property type="protein sequence ID" value="OLU43593.1"/>
    <property type="molecule type" value="Genomic_DNA"/>
</dbReference>
<keyword evidence="3" id="KW-1185">Reference proteome</keyword>
<evidence type="ECO:0000313" key="4">
    <source>
        <dbReference type="Proteomes" id="UP000186758"/>
    </source>
</evidence>
<dbReference type="STRING" id="1702221.AALO17_06500"/>
<dbReference type="EMBL" id="CP011391">
    <property type="protein sequence ID" value="AMK53784.1"/>
    <property type="molecule type" value="Genomic_DNA"/>
</dbReference>
<gene>
    <name evidence="1" type="ORF">AALO17_06500</name>
    <name evidence="2" type="ORF">BO223_11520</name>
</gene>